<evidence type="ECO:0000313" key="1">
    <source>
        <dbReference type="EMBL" id="OAE26327.1"/>
    </source>
</evidence>
<proteinExistence type="predicted"/>
<comment type="caution">
    <text evidence="1">The sequence shown here is derived from an EMBL/GenBank/DDBJ whole genome shotgun (WGS) entry which is preliminary data.</text>
</comment>
<dbReference type="Proteomes" id="UP000077202">
    <property type="component" value="Unassembled WGS sequence"/>
</dbReference>
<accession>A0A176VZV7</accession>
<dbReference type="EMBL" id="LVLJ01002192">
    <property type="protein sequence ID" value="OAE26327.1"/>
    <property type="molecule type" value="Genomic_DNA"/>
</dbReference>
<keyword evidence="2" id="KW-1185">Reference proteome</keyword>
<protein>
    <submittedName>
        <fullName evidence="1">Uncharacterized protein</fullName>
    </submittedName>
</protein>
<gene>
    <name evidence="1" type="ORF">AXG93_583s1030</name>
</gene>
<sequence>MKLSPAMTNCRYCSEYGVINVGRTVAVSEGEGKGVSESPCGSRHDVLTRLSRSRVLLSRTNDGGFYNRLVDHRAVQSGGRGQVPNAPPHCRGHDEFRVKQFRPCFHHKHDAHDLGAYSTGYGGSNEKAGTEVTEMVRPSLFTGLGKSPKVITSAACAS</sequence>
<name>A0A176VZV7_MARPO</name>
<organism evidence="1 2">
    <name type="scientific">Marchantia polymorpha subsp. ruderalis</name>
    <dbReference type="NCBI Taxonomy" id="1480154"/>
    <lineage>
        <taxon>Eukaryota</taxon>
        <taxon>Viridiplantae</taxon>
        <taxon>Streptophyta</taxon>
        <taxon>Embryophyta</taxon>
        <taxon>Marchantiophyta</taxon>
        <taxon>Marchantiopsida</taxon>
        <taxon>Marchantiidae</taxon>
        <taxon>Marchantiales</taxon>
        <taxon>Marchantiaceae</taxon>
        <taxon>Marchantia</taxon>
    </lineage>
</organism>
<reference evidence="1" key="1">
    <citation type="submission" date="2016-03" db="EMBL/GenBank/DDBJ databases">
        <title>Mechanisms controlling the formation of the plant cell surface in tip-growing cells are functionally conserved among land plants.</title>
        <authorList>
            <person name="Honkanen S."/>
            <person name="Jones V.A."/>
            <person name="Morieri G."/>
            <person name="Champion C."/>
            <person name="Hetherington A.J."/>
            <person name="Kelly S."/>
            <person name="Saint-Marcoux D."/>
            <person name="Proust H."/>
            <person name="Prescott H."/>
            <person name="Dolan L."/>
        </authorList>
    </citation>
    <scope>NUCLEOTIDE SEQUENCE [LARGE SCALE GENOMIC DNA]</scope>
    <source>
        <tissue evidence="1">Whole gametophyte</tissue>
    </source>
</reference>
<dbReference type="AlphaFoldDB" id="A0A176VZV7"/>
<evidence type="ECO:0000313" key="2">
    <source>
        <dbReference type="Proteomes" id="UP000077202"/>
    </source>
</evidence>